<dbReference type="EC" id="2.7.7.7" evidence="5"/>
<dbReference type="GO" id="GO:0003676">
    <property type="term" value="F:nucleic acid binding"/>
    <property type="evidence" value="ECO:0007669"/>
    <property type="project" value="InterPro"/>
</dbReference>
<dbReference type="GO" id="GO:0005829">
    <property type="term" value="C:cytosol"/>
    <property type="evidence" value="ECO:0007669"/>
    <property type="project" value="TreeGrafter"/>
</dbReference>
<name>A0A095X209_9GAMM</name>
<feature type="domain" description="Exonuclease" evidence="4">
    <location>
        <begin position="2"/>
        <end position="175"/>
    </location>
</feature>
<dbReference type="GO" id="GO:0003887">
    <property type="term" value="F:DNA-directed DNA polymerase activity"/>
    <property type="evidence" value="ECO:0007669"/>
    <property type="project" value="UniProtKB-EC"/>
</dbReference>
<accession>A0A095X209</accession>
<gene>
    <name evidence="5" type="ORF">HRUBRA_00392</name>
</gene>
<keyword evidence="3" id="KW-0269">Exonuclease</keyword>
<dbReference type="PANTHER" id="PTHR30231">
    <property type="entry name" value="DNA POLYMERASE III SUBUNIT EPSILON"/>
    <property type="match status" value="1"/>
</dbReference>
<evidence type="ECO:0000313" key="6">
    <source>
        <dbReference type="Proteomes" id="UP000029640"/>
    </source>
</evidence>
<dbReference type="STRING" id="1265313.HRUBRA_00392"/>
<dbReference type="SMART" id="SM00479">
    <property type="entry name" value="EXOIII"/>
    <property type="match status" value="1"/>
</dbReference>
<dbReference type="AlphaFoldDB" id="A0A095X209"/>
<keyword evidence="1" id="KW-0540">Nuclease</keyword>
<evidence type="ECO:0000313" key="5">
    <source>
        <dbReference type="EMBL" id="KGE04919.1"/>
    </source>
</evidence>
<dbReference type="InterPro" id="IPR036397">
    <property type="entry name" value="RNaseH_sf"/>
</dbReference>
<sequence length="183" mass="19322">MEFLVCDGEMSSLEAADGELLSLGWLPVRKGAAVLDGAEHRVLRPSGGVGQSAVVHQLRDVDLVGGEAPATVLEAFLAAARGRVLVFHNARLDLAYLDRLCQGCFGVPLLLPVVDTLRLEQRLLARRDRAPKAGDLTLGGCRARYGLPAYAAHNALADALATAELLLAHAASRGAGLKLKDLL</sequence>
<dbReference type="Gene3D" id="3.30.420.10">
    <property type="entry name" value="Ribonuclease H-like superfamily/Ribonuclease H"/>
    <property type="match status" value="1"/>
</dbReference>
<keyword evidence="5" id="KW-0548">Nucleotidyltransferase</keyword>
<dbReference type="PANTHER" id="PTHR30231:SF4">
    <property type="entry name" value="PROTEIN NEN2"/>
    <property type="match status" value="1"/>
</dbReference>
<organism evidence="5 6">
    <name type="scientific">Pseudohaliea rubra DSM 19751</name>
    <dbReference type="NCBI Taxonomy" id="1265313"/>
    <lineage>
        <taxon>Bacteria</taxon>
        <taxon>Pseudomonadati</taxon>
        <taxon>Pseudomonadota</taxon>
        <taxon>Gammaproteobacteria</taxon>
        <taxon>Cellvibrionales</taxon>
        <taxon>Halieaceae</taxon>
        <taxon>Pseudohaliea</taxon>
    </lineage>
</organism>
<dbReference type="Proteomes" id="UP000029640">
    <property type="component" value="Unassembled WGS sequence"/>
</dbReference>
<dbReference type="InterPro" id="IPR013520">
    <property type="entry name" value="Ribonucl_H"/>
</dbReference>
<evidence type="ECO:0000259" key="4">
    <source>
        <dbReference type="SMART" id="SM00479"/>
    </source>
</evidence>
<dbReference type="SUPFAM" id="SSF53098">
    <property type="entry name" value="Ribonuclease H-like"/>
    <property type="match status" value="1"/>
</dbReference>
<evidence type="ECO:0000256" key="3">
    <source>
        <dbReference type="ARBA" id="ARBA00022839"/>
    </source>
</evidence>
<dbReference type="Pfam" id="PF00929">
    <property type="entry name" value="RNase_T"/>
    <property type="match status" value="1"/>
</dbReference>
<evidence type="ECO:0000256" key="2">
    <source>
        <dbReference type="ARBA" id="ARBA00022801"/>
    </source>
</evidence>
<dbReference type="InterPro" id="IPR012337">
    <property type="entry name" value="RNaseH-like_sf"/>
</dbReference>
<evidence type="ECO:0000256" key="1">
    <source>
        <dbReference type="ARBA" id="ARBA00022722"/>
    </source>
</evidence>
<keyword evidence="5" id="KW-0808">Transferase</keyword>
<dbReference type="HOGENOM" id="CLU_047806_9_0_6"/>
<keyword evidence="6" id="KW-1185">Reference proteome</keyword>
<dbReference type="EMBL" id="AUVB01000013">
    <property type="protein sequence ID" value="KGE04919.1"/>
    <property type="molecule type" value="Genomic_DNA"/>
</dbReference>
<comment type="caution">
    <text evidence="5">The sequence shown here is derived from an EMBL/GenBank/DDBJ whole genome shotgun (WGS) entry which is preliminary data.</text>
</comment>
<proteinExistence type="predicted"/>
<dbReference type="CDD" id="cd06127">
    <property type="entry name" value="DEDDh"/>
    <property type="match status" value="1"/>
</dbReference>
<reference evidence="5 6" key="1">
    <citation type="journal article" date="2014" name="Genome Announc.">
        <title>Genome Sequence of Gammaproteobacterial Pseudohaliea rubra Type Strain DSM 19751, Isolated from Coastal Seawater of the Mediterranean Sea.</title>
        <authorList>
            <person name="Spring S."/>
            <person name="Fiebig A."/>
            <person name="Riedel T."/>
            <person name="Goker M."/>
            <person name="Klenk H.P."/>
        </authorList>
    </citation>
    <scope>NUCLEOTIDE SEQUENCE [LARGE SCALE GENOMIC DNA]</scope>
    <source>
        <strain evidence="5 6">DSM 19751</strain>
    </source>
</reference>
<keyword evidence="2" id="KW-0378">Hydrolase</keyword>
<dbReference type="eggNOG" id="COG0847">
    <property type="taxonomic scope" value="Bacteria"/>
</dbReference>
<dbReference type="GO" id="GO:0008408">
    <property type="term" value="F:3'-5' exonuclease activity"/>
    <property type="evidence" value="ECO:0007669"/>
    <property type="project" value="TreeGrafter"/>
</dbReference>
<protein>
    <submittedName>
        <fullName evidence="5">DNA polymerase III epsilon subunit</fullName>
        <ecNumber evidence="5">2.7.7.7</ecNumber>
    </submittedName>
</protein>